<gene>
    <name evidence="1" type="ORF">MNBD_GAMMA10-2424</name>
</gene>
<dbReference type="AlphaFoldDB" id="A0A3B0Y0D6"/>
<accession>A0A3B0Y0D6</accession>
<sequence>MRIISQFFFKVMMRSVLIKKTMNGLCVIRKWGVCQSQCLNQDRNKNQEMMFASFFDYVKKQDHWYIVVFFKIEEDAKKLENKIKSMDAKPFRNDIPSYKEKMTEDLECL</sequence>
<reference evidence="1" key="1">
    <citation type="submission" date="2018-06" db="EMBL/GenBank/DDBJ databases">
        <authorList>
            <person name="Zhirakovskaya E."/>
        </authorList>
    </citation>
    <scope>NUCLEOTIDE SEQUENCE</scope>
</reference>
<organism evidence="1">
    <name type="scientific">hydrothermal vent metagenome</name>
    <dbReference type="NCBI Taxonomy" id="652676"/>
    <lineage>
        <taxon>unclassified sequences</taxon>
        <taxon>metagenomes</taxon>
        <taxon>ecological metagenomes</taxon>
    </lineage>
</organism>
<protein>
    <submittedName>
        <fullName evidence="1">Uncharacterized protein</fullName>
    </submittedName>
</protein>
<evidence type="ECO:0000313" key="1">
    <source>
        <dbReference type="EMBL" id="VAW69037.1"/>
    </source>
</evidence>
<name>A0A3B0Y0D6_9ZZZZ</name>
<dbReference type="EMBL" id="UOFJ01000388">
    <property type="protein sequence ID" value="VAW69037.1"/>
    <property type="molecule type" value="Genomic_DNA"/>
</dbReference>
<proteinExistence type="predicted"/>